<dbReference type="STRING" id="1385521.N803_09370"/>
<dbReference type="RefSeq" id="WP_035907428.1">
    <property type="nucleotide sequence ID" value="NZ_AVPK01000016.1"/>
</dbReference>
<accession>A0A0A0JG46</accession>
<gene>
    <name evidence="1" type="ORF">N803_09370</name>
</gene>
<proteinExistence type="predicted"/>
<dbReference type="Proteomes" id="UP000030011">
    <property type="component" value="Unassembled WGS sequence"/>
</dbReference>
<dbReference type="EMBL" id="AVPK01000016">
    <property type="protein sequence ID" value="KGN36098.1"/>
    <property type="molecule type" value="Genomic_DNA"/>
</dbReference>
<evidence type="ECO:0000313" key="2">
    <source>
        <dbReference type="Proteomes" id="UP000030011"/>
    </source>
</evidence>
<dbReference type="AlphaFoldDB" id="A0A0A0JG46"/>
<organism evidence="1 2">
    <name type="scientific">Knoellia subterranea KCTC 19937</name>
    <dbReference type="NCBI Taxonomy" id="1385521"/>
    <lineage>
        <taxon>Bacteria</taxon>
        <taxon>Bacillati</taxon>
        <taxon>Actinomycetota</taxon>
        <taxon>Actinomycetes</taxon>
        <taxon>Micrococcales</taxon>
        <taxon>Intrasporangiaceae</taxon>
        <taxon>Knoellia</taxon>
    </lineage>
</organism>
<sequence>MTRLASAIVALGVRVLPRQDRRRYGEELDADLRSQPGWRRLGYAVSFLLATPRLRWELLARHAGQPVPNCFVGMHRDRDTHPNREASWVIVRECVRCRRLTDPPQYEPRRRVNDIRAWYSANGGR</sequence>
<reference evidence="1 2" key="1">
    <citation type="submission" date="2013-08" db="EMBL/GenBank/DDBJ databases">
        <title>The genome sequence of Knoellia subterranea.</title>
        <authorList>
            <person name="Zhu W."/>
            <person name="Wang G."/>
        </authorList>
    </citation>
    <scope>NUCLEOTIDE SEQUENCE [LARGE SCALE GENOMIC DNA]</scope>
    <source>
        <strain evidence="1 2">KCTC 19937</strain>
    </source>
</reference>
<evidence type="ECO:0000313" key="1">
    <source>
        <dbReference type="EMBL" id="KGN36098.1"/>
    </source>
</evidence>
<name>A0A0A0JG46_9MICO</name>
<protein>
    <submittedName>
        <fullName evidence="1">Uncharacterized protein</fullName>
    </submittedName>
</protein>
<dbReference type="OrthoDB" id="4843519at2"/>
<comment type="caution">
    <text evidence="1">The sequence shown here is derived from an EMBL/GenBank/DDBJ whole genome shotgun (WGS) entry which is preliminary data.</text>
</comment>
<keyword evidence="2" id="KW-1185">Reference proteome</keyword>